<dbReference type="Proteomes" id="UP001472677">
    <property type="component" value="Unassembled WGS sequence"/>
</dbReference>
<comment type="caution">
    <text evidence="1">The sequence shown here is derived from an EMBL/GenBank/DDBJ whole genome shotgun (WGS) entry which is preliminary data.</text>
</comment>
<gene>
    <name evidence="1" type="ORF">V6N12_058753</name>
</gene>
<organism evidence="1 2">
    <name type="scientific">Hibiscus sabdariffa</name>
    <name type="common">roselle</name>
    <dbReference type="NCBI Taxonomy" id="183260"/>
    <lineage>
        <taxon>Eukaryota</taxon>
        <taxon>Viridiplantae</taxon>
        <taxon>Streptophyta</taxon>
        <taxon>Embryophyta</taxon>
        <taxon>Tracheophyta</taxon>
        <taxon>Spermatophyta</taxon>
        <taxon>Magnoliopsida</taxon>
        <taxon>eudicotyledons</taxon>
        <taxon>Gunneridae</taxon>
        <taxon>Pentapetalae</taxon>
        <taxon>rosids</taxon>
        <taxon>malvids</taxon>
        <taxon>Malvales</taxon>
        <taxon>Malvaceae</taxon>
        <taxon>Malvoideae</taxon>
        <taxon>Hibiscus</taxon>
    </lineage>
</organism>
<dbReference type="InterPro" id="IPR007245">
    <property type="entry name" value="PIG-T"/>
</dbReference>
<proteinExistence type="predicted"/>
<accession>A0ABR2ET57</accession>
<reference evidence="1 2" key="1">
    <citation type="journal article" date="2024" name="G3 (Bethesda)">
        <title>Genome assembly of Hibiscus sabdariffa L. provides insights into metabolisms of medicinal natural products.</title>
        <authorList>
            <person name="Kim T."/>
        </authorList>
    </citation>
    <scope>NUCLEOTIDE SEQUENCE [LARGE SCALE GENOMIC DNA]</scope>
    <source>
        <strain evidence="1">TK-2024</strain>
        <tissue evidence="1">Old leaves</tissue>
    </source>
</reference>
<name>A0ABR2ET57_9ROSI</name>
<protein>
    <submittedName>
        <fullName evidence="1">Uncharacterized protein</fullName>
    </submittedName>
</protein>
<keyword evidence="2" id="KW-1185">Reference proteome</keyword>
<evidence type="ECO:0000313" key="2">
    <source>
        <dbReference type="Proteomes" id="UP001472677"/>
    </source>
</evidence>
<sequence>MAIAWLCLRAPLDASRFLMGSGNERGVIAISLKSTHTEDFMGANAKDGSCELQVDVFQVVSWYVKFYFHFL</sequence>
<dbReference type="PANTHER" id="PTHR12959:SF11">
    <property type="entry name" value="GPI TRANSAMIDASE COMPONENT PIG-T"/>
    <property type="match status" value="1"/>
</dbReference>
<evidence type="ECO:0000313" key="1">
    <source>
        <dbReference type="EMBL" id="KAK8565180.1"/>
    </source>
</evidence>
<dbReference type="PANTHER" id="PTHR12959">
    <property type="entry name" value="GPI TRANSAMIDASE COMPONENT PIG-T-RELATED"/>
    <property type="match status" value="1"/>
</dbReference>
<dbReference type="Pfam" id="PF04113">
    <property type="entry name" value="Gpi16"/>
    <property type="match status" value="1"/>
</dbReference>
<dbReference type="EMBL" id="JBBPBM010000010">
    <property type="protein sequence ID" value="KAK8565180.1"/>
    <property type="molecule type" value="Genomic_DNA"/>
</dbReference>